<dbReference type="EnsemblMetazoa" id="GBRI020595-RA">
    <property type="protein sequence ID" value="GBRI020595-PA"/>
    <property type="gene ID" value="GBRI020595"/>
</dbReference>
<accession>A0A1A9WI18</accession>
<dbReference type="VEuPathDB" id="VectorBase:GBRI020595"/>
<evidence type="ECO:0000313" key="2">
    <source>
        <dbReference type="EnsemblMetazoa" id="GBRI020595-PA"/>
    </source>
</evidence>
<name>A0A1A9WI18_9MUSC</name>
<keyword evidence="3" id="KW-1185">Reference proteome</keyword>
<sequence>MTNLKVLMNSDEKFVSALYGVALNAAYNSDSEKREDIPIRADEGHKKMRRPYRVVYALSLNEQERESIVRKLLNFAVSLVAYFAFTFLLEEYLCSNFTHYRRKRI</sequence>
<keyword evidence="1" id="KW-0812">Transmembrane</keyword>
<evidence type="ECO:0000313" key="3">
    <source>
        <dbReference type="Proteomes" id="UP000091820"/>
    </source>
</evidence>
<keyword evidence="1" id="KW-1133">Transmembrane helix</keyword>
<reference evidence="3" key="1">
    <citation type="submission" date="2014-03" db="EMBL/GenBank/DDBJ databases">
        <authorList>
            <person name="Aksoy S."/>
            <person name="Warren W."/>
            <person name="Wilson R.K."/>
        </authorList>
    </citation>
    <scope>NUCLEOTIDE SEQUENCE [LARGE SCALE GENOMIC DNA]</scope>
    <source>
        <strain evidence="3">IAEA</strain>
    </source>
</reference>
<keyword evidence="1" id="KW-0472">Membrane</keyword>
<dbReference type="Proteomes" id="UP000091820">
    <property type="component" value="Unassembled WGS sequence"/>
</dbReference>
<dbReference type="AlphaFoldDB" id="A0A1A9WI18"/>
<organism evidence="2 3">
    <name type="scientific">Glossina brevipalpis</name>
    <dbReference type="NCBI Taxonomy" id="37001"/>
    <lineage>
        <taxon>Eukaryota</taxon>
        <taxon>Metazoa</taxon>
        <taxon>Ecdysozoa</taxon>
        <taxon>Arthropoda</taxon>
        <taxon>Hexapoda</taxon>
        <taxon>Insecta</taxon>
        <taxon>Pterygota</taxon>
        <taxon>Neoptera</taxon>
        <taxon>Endopterygota</taxon>
        <taxon>Diptera</taxon>
        <taxon>Brachycera</taxon>
        <taxon>Muscomorpha</taxon>
        <taxon>Hippoboscoidea</taxon>
        <taxon>Glossinidae</taxon>
        <taxon>Glossina</taxon>
    </lineage>
</organism>
<protein>
    <submittedName>
        <fullName evidence="2">Uncharacterized protein</fullName>
    </submittedName>
</protein>
<reference evidence="2" key="2">
    <citation type="submission" date="2020-05" db="UniProtKB">
        <authorList>
            <consortium name="EnsemblMetazoa"/>
        </authorList>
    </citation>
    <scope>IDENTIFICATION</scope>
    <source>
        <strain evidence="2">IAEA</strain>
    </source>
</reference>
<proteinExistence type="predicted"/>
<feature type="transmembrane region" description="Helical" evidence="1">
    <location>
        <begin position="72"/>
        <end position="89"/>
    </location>
</feature>
<evidence type="ECO:0000256" key="1">
    <source>
        <dbReference type="SAM" id="Phobius"/>
    </source>
</evidence>